<feature type="region of interest" description="Disordered" evidence="1">
    <location>
        <begin position="678"/>
        <end position="709"/>
    </location>
</feature>
<feature type="region of interest" description="Disordered" evidence="1">
    <location>
        <begin position="599"/>
        <end position="630"/>
    </location>
</feature>
<feature type="compositionally biased region" description="Low complexity" evidence="1">
    <location>
        <begin position="96"/>
        <end position="112"/>
    </location>
</feature>
<sequence length="709" mass="75088">MPVLELSAAGQLRAALISVCVTLAAMCISILSSAAQAAVVSAPLERVLQPHLRDTDDRQVAAARGRQSPAAAAAEPRWRPTPVQNLGRHVLNARQTGSESTSTTSPSATPTSPNFPFDNNGRPTAALSIFVSAGSPSPEPEAFLLGHCPGALEESIALFVLVVAFVLLRIFVRNRRLRRLGLLPGDLVGSRMLGPAREIEDTLTPPKLWEAKIMDLEEVQKLRATRAAPVNKIQDWDGIMPIAAAFPTQLYAELSPDAPKTDGKTATTYPPTSNATPNQNGIVSSGRGLRRLLRLSGHQQNGLPNGNGALPTEVTDGNNANKAGMELPSQVAENEVPMPAAVNVTVLIAMPSPKTVFPSARQMKPKKSALSFVSALSASASKPSLIPAQLSTTKVDEVDEEYSVEVKGKSRREPSLRSVRTGVSATSFAEARREAFFKTEAGMDEMELPGADHRSEYGFDNDDDEEEELPELMFGTASVPMYRDWAMHGSSSSSSVPVPEDLIIPTKGDLLQLLNTARQVKERKTLNAVAQLKAAAAKEEMVEQDGEADGAAPLSTDFGVNAAAASTPAGAEVGGGGGERRSSLTTMDMDVAESAMHPRFSGVGRTADATSSAENRQSMGTASVHGAGGGSNYGDALSGILGNEGRNMSLDDPERRRSSWLSREMNGFTTAHGYASTSQANLEARSTHTDDALLHTGGSTQNEHTTANR</sequence>
<feature type="compositionally biased region" description="Polar residues" evidence="1">
    <location>
        <begin position="608"/>
        <end position="621"/>
    </location>
</feature>
<evidence type="ECO:0000256" key="2">
    <source>
        <dbReference type="SAM" id="Phobius"/>
    </source>
</evidence>
<protein>
    <submittedName>
        <fullName evidence="3">Uncharacterized protein</fullName>
    </submittedName>
</protein>
<comment type="caution">
    <text evidence="3">The sequence shown here is derived from an EMBL/GenBank/DDBJ whole genome shotgun (WGS) entry which is preliminary data.</text>
</comment>
<evidence type="ECO:0000313" key="3">
    <source>
        <dbReference type="EMBL" id="KAK0557900.1"/>
    </source>
</evidence>
<keyword evidence="2" id="KW-1133">Transmembrane helix</keyword>
<feature type="region of interest" description="Disordered" evidence="1">
    <location>
        <begin position="61"/>
        <end position="117"/>
    </location>
</feature>
<feature type="transmembrane region" description="Helical" evidence="2">
    <location>
        <begin position="155"/>
        <end position="172"/>
    </location>
</feature>
<organism evidence="3 4">
    <name type="scientific">Tilletia horrida</name>
    <dbReference type="NCBI Taxonomy" id="155126"/>
    <lineage>
        <taxon>Eukaryota</taxon>
        <taxon>Fungi</taxon>
        <taxon>Dikarya</taxon>
        <taxon>Basidiomycota</taxon>
        <taxon>Ustilaginomycotina</taxon>
        <taxon>Exobasidiomycetes</taxon>
        <taxon>Tilletiales</taxon>
        <taxon>Tilletiaceae</taxon>
        <taxon>Tilletia</taxon>
    </lineage>
</organism>
<accession>A0AAN6JU53</accession>
<keyword evidence="4" id="KW-1185">Reference proteome</keyword>
<evidence type="ECO:0000313" key="4">
    <source>
        <dbReference type="Proteomes" id="UP001176517"/>
    </source>
</evidence>
<feature type="region of interest" description="Disordered" evidence="1">
    <location>
        <begin position="258"/>
        <end position="284"/>
    </location>
</feature>
<feature type="region of interest" description="Disordered" evidence="1">
    <location>
        <begin position="298"/>
        <end position="324"/>
    </location>
</feature>
<dbReference type="EMBL" id="JAPDMZ010000002">
    <property type="protein sequence ID" value="KAK0557900.1"/>
    <property type="molecule type" value="Genomic_DNA"/>
</dbReference>
<reference evidence="3" key="1">
    <citation type="journal article" date="2023" name="PhytoFront">
        <title>Draft Genome Resources of Seven Strains of Tilletia horrida, Causal Agent of Kernel Smut of Rice.</title>
        <authorList>
            <person name="Khanal S."/>
            <person name="Antony Babu S."/>
            <person name="Zhou X.G."/>
        </authorList>
    </citation>
    <scope>NUCLEOTIDE SEQUENCE</scope>
    <source>
        <strain evidence="3">TX6</strain>
    </source>
</reference>
<feature type="compositionally biased region" description="Polar residues" evidence="1">
    <location>
        <begin position="697"/>
        <end position="709"/>
    </location>
</feature>
<feature type="compositionally biased region" description="Low complexity" evidence="1">
    <location>
        <begin position="61"/>
        <end position="75"/>
    </location>
</feature>
<proteinExistence type="predicted"/>
<evidence type="ECO:0000256" key="1">
    <source>
        <dbReference type="SAM" id="MobiDB-lite"/>
    </source>
</evidence>
<gene>
    <name evidence="3" type="ORF">OC846_000195</name>
</gene>
<dbReference type="AlphaFoldDB" id="A0AAN6JU53"/>
<keyword evidence="2" id="KW-0472">Membrane</keyword>
<name>A0AAN6JU53_9BASI</name>
<keyword evidence="2" id="KW-0812">Transmembrane</keyword>
<dbReference type="Proteomes" id="UP001176517">
    <property type="component" value="Unassembled WGS sequence"/>
</dbReference>
<feature type="compositionally biased region" description="Polar residues" evidence="1">
    <location>
        <begin position="264"/>
        <end position="283"/>
    </location>
</feature>